<protein>
    <submittedName>
        <fullName evidence="1">Uncharacterized protein</fullName>
    </submittedName>
</protein>
<dbReference type="Proteomes" id="UP000824969">
    <property type="component" value="Chromosome"/>
</dbReference>
<proteinExistence type="predicted"/>
<name>A0ABM7H7E3_9EURY</name>
<evidence type="ECO:0000313" key="1">
    <source>
        <dbReference type="EMBL" id="BBL68695.1"/>
    </source>
</evidence>
<evidence type="ECO:0000313" key="2">
    <source>
        <dbReference type="Proteomes" id="UP000824969"/>
    </source>
</evidence>
<keyword evidence="2" id="KW-1185">Reference proteome</keyword>
<dbReference type="EMBL" id="AP019781">
    <property type="protein sequence ID" value="BBL68695.1"/>
    <property type="molecule type" value="Genomic_DNA"/>
</dbReference>
<gene>
    <name evidence="1" type="ORF">MchiMG62_18760</name>
</gene>
<organism evidence="1 2">
    <name type="scientific">Methanoculleus chikugoensis</name>
    <dbReference type="NCBI Taxonomy" id="118126"/>
    <lineage>
        <taxon>Archaea</taxon>
        <taxon>Methanobacteriati</taxon>
        <taxon>Methanobacteriota</taxon>
        <taxon>Stenosarchaea group</taxon>
        <taxon>Methanomicrobia</taxon>
        <taxon>Methanomicrobiales</taxon>
        <taxon>Methanomicrobiaceae</taxon>
        <taxon>Methanoculleus</taxon>
    </lineage>
</organism>
<sequence>MDHVDAAVDARIHIGPERPRKAADLCGEPEVRDGPDYLAFGIRGCGKARFDGVDSYSGELFSNTEFLFERERDARCLFTVAQCGVENSDVLVRTAIGEEDSTLQRSCVLQRL</sequence>
<reference evidence="1 2" key="1">
    <citation type="submission" date="2019-06" db="EMBL/GenBank/DDBJ databases">
        <title>Complete genome sequence of Methanoculleus chikugoensis strain MG62.</title>
        <authorList>
            <person name="Asakawa S."/>
            <person name="Dianou D."/>
        </authorList>
    </citation>
    <scope>NUCLEOTIDE SEQUENCE [LARGE SCALE GENOMIC DNA]</scope>
    <source>
        <strain evidence="1 2">MG62</strain>
    </source>
</reference>
<accession>A0ABM7H7E3</accession>